<dbReference type="EMBL" id="JAJTWT010000004">
    <property type="protein sequence ID" value="MCE4538017.1"/>
    <property type="molecule type" value="Genomic_DNA"/>
</dbReference>
<dbReference type="CDD" id="cd06558">
    <property type="entry name" value="crotonase-like"/>
    <property type="match status" value="1"/>
</dbReference>
<dbReference type="Gene3D" id="3.90.226.10">
    <property type="entry name" value="2-enoyl-CoA Hydratase, Chain A, domain 1"/>
    <property type="match status" value="1"/>
</dbReference>
<dbReference type="Gene3D" id="1.10.12.10">
    <property type="entry name" value="Lyase 2-enoyl-coa Hydratase, Chain A, domain 2"/>
    <property type="match status" value="1"/>
</dbReference>
<dbReference type="InterPro" id="IPR029045">
    <property type="entry name" value="ClpP/crotonase-like_dom_sf"/>
</dbReference>
<evidence type="ECO:0000256" key="1">
    <source>
        <dbReference type="ARBA" id="ARBA00005254"/>
    </source>
</evidence>
<reference evidence="3 4" key="1">
    <citation type="submission" date="2021-12" db="EMBL/GenBank/DDBJ databases">
        <title>Genome seq of p7.</title>
        <authorList>
            <person name="Seo T."/>
        </authorList>
    </citation>
    <scope>NUCLEOTIDE SEQUENCE [LARGE SCALE GENOMIC DNA]</scope>
    <source>
        <strain evidence="3 4">P7</strain>
    </source>
</reference>
<dbReference type="InterPro" id="IPR014748">
    <property type="entry name" value="Enoyl-CoA_hydra_C"/>
</dbReference>
<dbReference type="PROSITE" id="PS00166">
    <property type="entry name" value="ENOYL_COA_HYDRATASE"/>
    <property type="match status" value="1"/>
</dbReference>
<comment type="similarity">
    <text evidence="1 2">Belongs to the enoyl-CoA hydratase/isomerase family.</text>
</comment>
<evidence type="ECO:0000313" key="3">
    <source>
        <dbReference type="EMBL" id="MCE4538017.1"/>
    </source>
</evidence>
<dbReference type="Pfam" id="PF00378">
    <property type="entry name" value="ECH_1"/>
    <property type="match status" value="1"/>
</dbReference>
<keyword evidence="4" id="KW-1185">Reference proteome</keyword>
<dbReference type="Proteomes" id="UP001201463">
    <property type="component" value="Unassembled WGS sequence"/>
</dbReference>
<name>A0ABS8XGA1_9BURK</name>
<dbReference type="InterPro" id="IPR018376">
    <property type="entry name" value="Enoyl-CoA_hyd/isom_CS"/>
</dbReference>
<dbReference type="RefSeq" id="WP_233392397.1">
    <property type="nucleotide sequence ID" value="NZ_JAJTWT010000004.1"/>
</dbReference>
<dbReference type="PANTHER" id="PTHR43459">
    <property type="entry name" value="ENOYL-COA HYDRATASE"/>
    <property type="match status" value="1"/>
</dbReference>
<evidence type="ECO:0000256" key="2">
    <source>
        <dbReference type="RuleBase" id="RU003707"/>
    </source>
</evidence>
<evidence type="ECO:0000313" key="4">
    <source>
        <dbReference type="Proteomes" id="UP001201463"/>
    </source>
</evidence>
<organism evidence="3 4">
    <name type="scientific">Pelomonas caseinilytica</name>
    <dbReference type="NCBI Taxonomy" id="2906763"/>
    <lineage>
        <taxon>Bacteria</taxon>
        <taxon>Pseudomonadati</taxon>
        <taxon>Pseudomonadota</taxon>
        <taxon>Betaproteobacteria</taxon>
        <taxon>Burkholderiales</taxon>
        <taxon>Sphaerotilaceae</taxon>
        <taxon>Roseateles</taxon>
    </lineage>
</organism>
<dbReference type="InterPro" id="IPR001753">
    <property type="entry name" value="Enoyl-CoA_hydra/iso"/>
</dbReference>
<comment type="caution">
    <text evidence="3">The sequence shown here is derived from an EMBL/GenBank/DDBJ whole genome shotgun (WGS) entry which is preliminary data.</text>
</comment>
<dbReference type="PANTHER" id="PTHR43459:SF1">
    <property type="entry name" value="EG:BACN32G11.4 PROTEIN"/>
    <property type="match status" value="1"/>
</dbReference>
<protein>
    <submittedName>
        <fullName evidence="3">Enoyl-CoA hydratase family protein</fullName>
    </submittedName>
</protein>
<gene>
    <name evidence="3" type="ORF">LXT12_12230</name>
</gene>
<sequence>MTPHLASGNRQTLAGFAPQHFGWQQQGAVGVVTLDRPERKNPLTFESYAELRDLFRRLAYVDEVGAIVLHGAGGNFCSGGDVHEIIGPLTGMAMPDLLAFTRMTGDLVKAMRASPQPIVAAIDGVCAGAGAILAMASDLRVGTSRSKTAFLFARVGLAGCDMGACAMLPRIVGQGRASDLLYTGRSLGGDEALAWGFLNRLVAPEQLQGEATAWAAEIAAGPGFAHAMTKRMLHQEWSMGVDEAIEAEAQAQAICMMTRDFHRAYEAFVAKQKPVFKGD</sequence>
<accession>A0ABS8XGA1</accession>
<dbReference type="SUPFAM" id="SSF52096">
    <property type="entry name" value="ClpP/crotonase"/>
    <property type="match status" value="1"/>
</dbReference>
<proteinExistence type="inferred from homology"/>
<dbReference type="NCBIfam" id="NF006107">
    <property type="entry name" value="PRK08258.1"/>
    <property type="match status" value="1"/>
</dbReference>